<dbReference type="RefSeq" id="WP_266148114.1">
    <property type="nucleotide sequence ID" value="NZ_JAPDPF010000001.1"/>
</dbReference>
<name>A0ABV9C6A1_9GAMM</name>
<proteinExistence type="inferred from homology"/>
<gene>
    <name evidence="2" type="ORF">ACFO5W_18020</name>
</gene>
<dbReference type="Proteomes" id="UP001595961">
    <property type="component" value="Unassembled WGS sequence"/>
</dbReference>
<dbReference type="InterPro" id="IPR035439">
    <property type="entry name" value="UPF0145_dom_sf"/>
</dbReference>
<sequence length="57" mass="6047">MALWGHTRGETFELMLRHAAEHGAHAVVATRYEASDAVEGVTDVLADGTAVMVKPLG</sequence>
<keyword evidence="3" id="KW-1185">Reference proteome</keyword>
<evidence type="ECO:0000256" key="1">
    <source>
        <dbReference type="ARBA" id="ARBA00010751"/>
    </source>
</evidence>
<dbReference type="InterPro" id="IPR002765">
    <property type="entry name" value="UPF0145_YbjQ-like"/>
</dbReference>
<evidence type="ECO:0000313" key="2">
    <source>
        <dbReference type="EMBL" id="MFC4528546.1"/>
    </source>
</evidence>
<comment type="similarity">
    <text evidence="1">Belongs to the UPF0145 family.</text>
</comment>
<accession>A0ABV9C6A1</accession>
<dbReference type="Gene3D" id="3.30.110.70">
    <property type="entry name" value="Hypothetical protein apc22750. Chain B"/>
    <property type="match status" value="1"/>
</dbReference>
<dbReference type="Pfam" id="PF01906">
    <property type="entry name" value="YbjQ_1"/>
    <property type="match status" value="1"/>
</dbReference>
<evidence type="ECO:0000313" key="3">
    <source>
        <dbReference type="Proteomes" id="UP001595961"/>
    </source>
</evidence>
<dbReference type="EMBL" id="JBHSGA010000020">
    <property type="protein sequence ID" value="MFC4528546.1"/>
    <property type="molecule type" value="Genomic_DNA"/>
</dbReference>
<organism evidence="2 3">
    <name type="scientific">Dyella halodurans</name>
    <dbReference type="NCBI Taxonomy" id="1920171"/>
    <lineage>
        <taxon>Bacteria</taxon>
        <taxon>Pseudomonadati</taxon>
        <taxon>Pseudomonadota</taxon>
        <taxon>Gammaproteobacteria</taxon>
        <taxon>Lysobacterales</taxon>
        <taxon>Rhodanobacteraceae</taxon>
        <taxon>Dyella</taxon>
    </lineage>
</organism>
<dbReference type="SUPFAM" id="SSF117782">
    <property type="entry name" value="YbjQ-like"/>
    <property type="match status" value="1"/>
</dbReference>
<protein>
    <submittedName>
        <fullName evidence="2">Heavy metal-binding domain-containing protein</fullName>
    </submittedName>
</protein>
<reference evidence="3" key="1">
    <citation type="journal article" date="2019" name="Int. J. Syst. Evol. Microbiol.">
        <title>The Global Catalogue of Microorganisms (GCM) 10K type strain sequencing project: providing services to taxonomists for standard genome sequencing and annotation.</title>
        <authorList>
            <consortium name="The Broad Institute Genomics Platform"/>
            <consortium name="The Broad Institute Genome Sequencing Center for Infectious Disease"/>
            <person name="Wu L."/>
            <person name="Ma J."/>
        </authorList>
    </citation>
    <scope>NUCLEOTIDE SEQUENCE [LARGE SCALE GENOMIC DNA]</scope>
    <source>
        <strain evidence="3">CCM 4481</strain>
    </source>
</reference>
<comment type="caution">
    <text evidence="2">The sequence shown here is derived from an EMBL/GenBank/DDBJ whole genome shotgun (WGS) entry which is preliminary data.</text>
</comment>